<dbReference type="AlphaFoldDB" id="A0A0B0NP75"/>
<keyword evidence="2" id="KW-1185">Reference proteome</keyword>
<accession>A0A0B0NP75</accession>
<proteinExistence type="predicted"/>
<gene>
    <name evidence="1" type="ORF">F383_16906</name>
</gene>
<reference evidence="2" key="1">
    <citation type="submission" date="2014-09" db="EMBL/GenBank/DDBJ databases">
        <authorList>
            <person name="Mudge J."/>
            <person name="Ramaraj T."/>
            <person name="Lindquist I.E."/>
            <person name="Bharti A.K."/>
            <person name="Sundararajan A."/>
            <person name="Cameron C.T."/>
            <person name="Woodward J.E."/>
            <person name="May G.D."/>
            <person name="Brubaker C."/>
            <person name="Broadhvest J."/>
            <person name="Wilkins T.A."/>
        </authorList>
    </citation>
    <scope>NUCLEOTIDE SEQUENCE</scope>
    <source>
        <strain evidence="2">cv. AKA8401</strain>
    </source>
</reference>
<dbReference type="Proteomes" id="UP000032142">
    <property type="component" value="Unassembled WGS sequence"/>
</dbReference>
<dbReference type="EMBL" id="KN401614">
    <property type="protein sequence ID" value="KHG14462.1"/>
    <property type="molecule type" value="Genomic_DNA"/>
</dbReference>
<organism evidence="1 2">
    <name type="scientific">Gossypium arboreum</name>
    <name type="common">Tree cotton</name>
    <name type="synonym">Gossypium nanking</name>
    <dbReference type="NCBI Taxonomy" id="29729"/>
    <lineage>
        <taxon>Eukaryota</taxon>
        <taxon>Viridiplantae</taxon>
        <taxon>Streptophyta</taxon>
        <taxon>Embryophyta</taxon>
        <taxon>Tracheophyta</taxon>
        <taxon>Spermatophyta</taxon>
        <taxon>Magnoliopsida</taxon>
        <taxon>eudicotyledons</taxon>
        <taxon>Gunneridae</taxon>
        <taxon>Pentapetalae</taxon>
        <taxon>rosids</taxon>
        <taxon>malvids</taxon>
        <taxon>Malvales</taxon>
        <taxon>Malvaceae</taxon>
        <taxon>Malvoideae</taxon>
        <taxon>Gossypium</taxon>
    </lineage>
</organism>
<evidence type="ECO:0000313" key="2">
    <source>
        <dbReference type="Proteomes" id="UP000032142"/>
    </source>
</evidence>
<name>A0A0B0NP75_GOSAR</name>
<sequence>MVLLTHIFKVTYQCQRIKRGLTDTHISKSYAMTYVS</sequence>
<evidence type="ECO:0000313" key="1">
    <source>
        <dbReference type="EMBL" id="KHG14462.1"/>
    </source>
</evidence>
<protein>
    <submittedName>
        <fullName evidence="1">Uncharacterized protein</fullName>
    </submittedName>
</protein>